<dbReference type="OrthoDB" id="2138173at2759"/>
<keyword evidence="4" id="KW-0963">Cytoplasm</keyword>
<dbReference type="PANTHER" id="PTHR43035:SF1">
    <property type="entry name" value="FATTY ACID REPRESSION MUTANT PROTEIN 2-RELATED"/>
    <property type="match status" value="1"/>
</dbReference>
<dbReference type="RefSeq" id="XP_031023760.1">
    <property type="nucleotide sequence ID" value="XM_031170240.1"/>
</dbReference>
<comment type="similarity">
    <text evidence="3">Belongs to the nitroreductase family.</text>
</comment>
<dbReference type="SUPFAM" id="SSF55469">
    <property type="entry name" value="FMN-dependent nitroreductase-like"/>
    <property type="match status" value="1"/>
</dbReference>
<keyword evidence="6" id="KW-0539">Nucleus</keyword>
<dbReference type="FunFam" id="3.40.109.10:FF:000001">
    <property type="entry name" value="Nitroreductase family"/>
    <property type="match status" value="1"/>
</dbReference>
<dbReference type="EMBL" id="QEAO01000028">
    <property type="protein sequence ID" value="TPX32582.1"/>
    <property type="molecule type" value="Genomic_DNA"/>
</dbReference>
<dbReference type="GO" id="GO:0016491">
    <property type="term" value="F:oxidoreductase activity"/>
    <property type="evidence" value="ECO:0007669"/>
    <property type="project" value="UniProtKB-KW"/>
</dbReference>
<evidence type="ECO:0000256" key="5">
    <source>
        <dbReference type="ARBA" id="ARBA00023002"/>
    </source>
</evidence>
<proteinExistence type="inferred from homology"/>
<name>A0A507BYS8_9FUNG</name>
<evidence type="ECO:0000313" key="8">
    <source>
        <dbReference type="EMBL" id="TPX32582.1"/>
    </source>
</evidence>
<evidence type="ECO:0000256" key="2">
    <source>
        <dbReference type="ARBA" id="ARBA00004496"/>
    </source>
</evidence>
<comment type="subcellular location">
    <subcellularLocation>
        <location evidence="2">Cytoplasm</location>
    </subcellularLocation>
    <subcellularLocation>
        <location evidence="1">Nucleus</location>
    </subcellularLocation>
</comment>
<dbReference type="InterPro" id="IPR033877">
    <property type="entry name" value="Frm2/Hbn1"/>
</dbReference>
<accession>A0A507BYS8</accession>
<comment type="caution">
    <text evidence="8">The sequence shown here is derived from an EMBL/GenBank/DDBJ whole genome shotgun (WGS) entry which is preliminary data.</text>
</comment>
<evidence type="ECO:0000256" key="6">
    <source>
        <dbReference type="ARBA" id="ARBA00023242"/>
    </source>
</evidence>
<dbReference type="GeneID" id="42005537"/>
<dbReference type="PANTHER" id="PTHR43035">
    <property type="entry name" value="FATTY ACID REPRESSION MUTANT PROTEIN 2-RELATED"/>
    <property type="match status" value="1"/>
</dbReference>
<dbReference type="CDD" id="cd02140">
    <property type="entry name" value="Frm2-like"/>
    <property type="match status" value="1"/>
</dbReference>
<dbReference type="GO" id="GO:0005737">
    <property type="term" value="C:cytoplasm"/>
    <property type="evidence" value="ECO:0007669"/>
    <property type="project" value="UniProtKB-SubCell"/>
</dbReference>
<reference evidence="8 9" key="1">
    <citation type="journal article" date="2019" name="Sci. Rep.">
        <title>Comparative genomics of chytrid fungi reveal insights into the obligate biotrophic and pathogenic lifestyle of Synchytrium endobioticum.</title>
        <authorList>
            <person name="van de Vossenberg B.T.L.H."/>
            <person name="Warris S."/>
            <person name="Nguyen H.D.T."/>
            <person name="van Gent-Pelzer M.P.E."/>
            <person name="Joly D.L."/>
            <person name="van de Geest H.C."/>
            <person name="Bonants P.J.M."/>
            <person name="Smith D.S."/>
            <person name="Levesque C.A."/>
            <person name="van der Lee T.A.J."/>
        </authorList>
    </citation>
    <scope>NUCLEOTIDE SEQUENCE [LARGE SCALE GENOMIC DNA]</scope>
    <source>
        <strain evidence="8 9">JEL517</strain>
    </source>
</reference>
<keyword evidence="9" id="KW-1185">Reference proteome</keyword>
<protein>
    <recommendedName>
        <fullName evidence="7">Nitroreductase domain-containing protein</fullName>
    </recommendedName>
</protein>
<evidence type="ECO:0000256" key="1">
    <source>
        <dbReference type="ARBA" id="ARBA00004123"/>
    </source>
</evidence>
<dbReference type="Proteomes" id="UP000319731">
    <property type="component" value="Unassembled WGS sequence"/>
</dbReference>
<keyword evidence="5" id="KW-0560">Oxidoreductase</keyword>
<organism evidence="8 9">
    <name type="scientific">Synchytrium microbalum</name>
    <dbReference type="NCBI Taxonomy" id="1806994"/>
    <lineage>
        <taxon>Eukaryota</taxon>
        <taxon>Fungi</taxon>
        <taxon>Fungi incertae sedis</taxon>
        <taxon>Chytridiomycota</taxon>
        <taxon>Chytridiomycota incertae sedis</taxon>
        <taxon>Chytridiomycetes</taxon>
        <taxon>Synchytriales</taxon>
        <taxon>Synchytriaceae</taxon>
        <taxon>Synchytrium</taxon>
    </lineage>
</organism>
<dbReference type="AlphaFoldDB" id="A0A507BYS8"/>
<dbReference type="Pfam" id="PF00881">
    <property type="entry name" value="Nitroreductase"/>
    <property type="match status" value="1"/>
</dbReference>
<dbReference type="GO" id="GO:0005634">
    <property type="term" value="C:nucleus"/>
    <property type="evidence" value="ECO:0007669"/>
    <property type="project" value="UniProtKB-SubCell"/>
</dbReference>
<dbReference type="GO" id="GO:0034599">
    <property type="term" value="P:cellular response to oxidative stress"/>
    <property type="evidence" value="ECO:0007669"/>
    <property type="project" value="InterPro"/>
</dbReference>
<dbReference type="InterPro" id="IPR029479">
    <property type="entry name" value="Nitroreductase"/>
</dbReference>
<sequence length="203" mass="22644">MSAQPFLNAIAARRSLYAITDQSTITDARIVEIVKHSVAHVPTSFNNQTNRAVILFKKDSDRLWDIVLATLKPIVPADQFPATEGKIKMFKSGYGTVLFFEDTDVVKDYETKFALYKERFAPWSQQSAGMAQFATWVALEAEGLGATLQHYNPLIDEQVRKEWNLPTNWSLISQMPFGTPSAPAGEKAFKPIDEVVKAFGSAL</sequence>
<dbReference type="Gene3D" id="3.40.109.10">
    <property type="entry name" value="NADH Oxidase"/>
    <property type="match status" value="1"/>
</dbReference>
<dbReference type="InterPro" id="IPR000415">
    <property type="entry name" value="Nitroreductase-like"/>
</dbReference>
<evidence type="ECO:0000259" key="7">
    <source>
        <dbReference type="Pfam" id="PF00881"/>
    </source>
</evidence>
<gene>
    <name evidence="8" type="ORF">SmJEL517_g04312</name>
</gene>
<evidence type="ECO:0000313" key="9">
    <source>
        <dbReference type="Proteomes" id="UP000319731"/>
    </source>
</evidence>
<evidence type="ECO:0000256" key="4">
    <source>
        <dbReference type="ARBA" id="ARBA00022490"/>
    </source>
</evidence>
<dbReference type="STRING" id="1806994.A0A507BYS8"/>
<evidence type="ECO:0000256" key="3">
    <source>
        <dbReference type="ARBA" id="ARBA00007118"/>
    </source>
</evidence>
<feature type="domain" description="Nitroreductase" evidence="7">
    <location>
        <begin position="10"/>
        <end position="178"/>
    </location>
</feature>